<reference evidence="1" key="2">
    <citation type="journal article" date="2015" name="Data Brief">
        <title>Shoot transcriptome of the giant reed, Arundo donax.</title>
        <authorList>
            <person name="Barrero R.A."/>
            <person name="Guerrero F.D."/>
            <person name="Moolhuijzen P."/>
            <person name="Goolsby J.A."/>
            <person name="Tidwell J."/>
            <person name="Bellgard S.E."/>
            <person name="Bellgard M.I."/>
        </authorList>
    </citation>
    <scope>NUCLEOTIDE SEQUENCE</scope>
    <source>
        <tissue evidence="1">Shoot tissue taken approximately 20 cm above the soil surface</tissue>
    </source>
</reference>
<reference evidence="1" key="1">
    <citation type="submission" date="2014-09" db="EMBL/GenBank/DDBJ databases">
        <authorList>
            <person name="Magalhaes I.L.F."/>
            <person name="Oliveira U."/>
            <person name="Santos F.R."/>
            <person name="Vidigal T.H.D.A."/>
            <person name="Brescovit A.D."/>
            <person name="Santos A.J."/>
        </authorList>
    </citation>
    <scope>NUCLEOTIDE SEQUENCE</scope>
    <source>
        <tissue evidence="1">Shoot tissue taken approximately 20 cm above the soil surface</tissue>
    </source>
</reference>
<evidence type="ECO:0000313" key="1">
    <source>
        <dbReference type="EMBL" id="JAE28188.1"/>
    </source>
</evidence>
<sequence>MPIVRRSEAIHLQSLARFNFVMSIWFPKHFLKQY</sequence>
<dbReference type="AlphaFoldDB" id="A0A0A9H5M2"/>
<dbReference type="EMBL" id="GBRH01169708">
    <property type="protein sequence ID" value="JAE28188.1"/>
    <property type="molecule type" value="Transcribed_RNA"/>
</dbReference>
<proteinExistence type="predicted"/>
<accession>A0A0A9H5M2</accession>
<organism evidence="1">
    <name type="scientific">Arundo donax</name>
    <name type="common">Giant reed</name>
    <name type="synonym">Donax arundinaceus</name>
    <dbReference type="NCBI Taxonomy" id="35708"/>
    <lineage>
        <taxon>Eukaryota</taxon>
        <taxon>Viridiplantae</taxon>
        <taxon>Streptophyta</taxon>
        <taxon>Embryophyta</taxon>
        <taxon>Tracheophyta</taxon>
        <taxon>Spermatophyta</taxon>
        <taxon>Magnoliopsida</taxon>
        <taxon>Liliopsida</taxon>
        <taxon>Poales</taxon>
        <taxon>Poaceae</taxon>
        <taxon>PACMAD clade</taxon>
        <taxon>Arundinoideae</taxon>
        <taxon>Arundineae</taxon>
        <taxon>Arundo</taxon>
    </lineage>
</organism>
<name>A0A0A9H5M2_ARUDO</name>
<protein>
    <submittedName>
        <fullName evidence="1">Uncharacterized protein</fullName>
    </submittedName>
</protein>